<organism evidence="2 3">
    <name type="scientific">Asticcacaulis benevestitus DSM 16100 = ATCC BAA-896</name>
    <dbReference type="NCBI Taxonomy" id="1121022"/>
    <lineage>
        <taxon>Bacteria</taxon>
        <taxon>Pseudomonadati</taxon>
        <taxon>Pseudomonadota</taxon>
        <taxon>Alphaproteobacteria</taxon>
        <taxon>Caulobacterales</taxon>
        <taxon>Caulobacteraceae</taxon>
        <taxon>Asticcacaulis</taxon>
    </lineage>
</organism>
<name>V4RR46_9CAUL</name>
<evidence type="ECO:0000313" key="3">
    <source>
        <dbReference type="Proteomes" id="UP000017837"/>
    </source>
</evidence>
<sequence>MKRLIFIAVTAVAVVVAFQAASANLRAFSMPDRDWDRDMALMSNDLPKLLKYQPVDGASYAGKVRKVMDPATVRP</sequence>
<evidence type="ECO:0000256" key="1">
    <source>
        <dbReference type="SAM" id="SignalP"/>
    </source>
</evidence>
<comment type="caution">
    <text evidence="2">The sequence shown here is derived from an EMBL/GenBank/DDBJ whole genome shotgun (WGS) entry which is preliminary data.</text>
</comment>
<dbReference type="RefSeq" id="WP_018081672.1">
    <property type="nucleotide sequence ID" value="NZ_AQWM01000007.1"/>
</dbReference>
<dbReference type="PATRIC" id="fig|1121022.4.peg.964"/>
<dbReference type="AlphaFoldDB" id="V4RR46"/>
<keyword evidence="3" id="KW-1185">Reference proteome</keyword>
<dbReference type="EMBL" id="AWGB01000007">
    <property type="protein sequence ID" value="ESQ93648.1"/>
    <property type="molecule type" value="Genomic_DNA"/>
</dbReference>
<proteinExistence type="predicted"/>
<reference evidence="2 3" key="1">
    <citation type="journal article" date="2014" name="Nature">
        <title>Sequential evolution of bacterial morphology by co-option of a developmental regulator.</title>
        <authorList>
            <person name="Jiang C."/>
            <person name="Brown P.J."/>
            <person name="Ducret A."/>
            <person name="Brun Y.V."/>
        </authorList>
    </citation>
    <scope>NUCLEOTIDE SEQUENCE [LARGE SCALE GENOMIC DNA]</scope>
    <source>
        <strain evidence="2 3">DSM 16100</strain>
    </source>
</reference>
<dbReference type="OrthoDB" id="7173767at2"/>
<feature type="signal peptide" evidence="1">
    <location>
        <begin position="1"/>
        <end position="23"/>
    </location>
</feature>
<protein>
    <submittedName>
        <fullName evidence="2">Uncharacterized protein</fullName>
    </submittedName>
</protein>
<accession>V4RR46</accession>
<feature type="chain" id="PRO_5004726999" evidence="1">
    <location>
        <begin position="24"/>
        <end position="75"/>
    </location>
</feature>
<dbReference type="Proteomes" id="UP000017837">
    <property type="component" value="Unassembled WGS sequence"/>
</dbReference>
<keyword evidence="1" id="KW-0732">Signal</keyword>
<evidence type="ECO:0000313" key="2">
    <source>
        <dbReference type="EMBL" id="ESQ93648.1"/>
    </source>
</evidence>
<gene>
    <name evidence="2" type="ORF">ABENE_04850</name>
</gene>